<dbReference type="InterPro" id="IPR013780">
    <property type="entry name" value="Glyco_hydro_b"/>
</dbReference>
<evidence type="ECO:0000259" key="4">
    <source>
        <dbReference type="SMART" id="SM00642"/>
    </source>
</evidence>
<reference evidence="5 6" key="1">
    <citation type="submission" date="2016-10" db="EMBL/GenBank/DDBJ databases">
        <authorList>
            <person name="de Groot N.N."/>
        </authorList>
    </citation>
    <scope>NUCLEOTIDE SEQUENCE [LARGE SCALE GENOMIC DNA]</scope>
    <source>
        <strain evidence="5 6">DSM 15345</strain>
    </source>
</reference>
<sequence>MFVPPAPADANAPRQLGGDPDWWRGGVIYQIYPRSFLDMNGDGVGDLAGVAARLDYIASLGVDAIWISPFFTSPMKDFGYDVADYRDVDPMFGTLEDFDALLDGAHRRGVRVMLDLVLSHTSDKHPWFQESRIDRRNARHDWYVWADPEPDGTPPTNWLSIFGGSAWEWESRRRQYYLHNFLTSQPDLNFHNPDVQEAMLDVARFWLERGVDGFRLDTANMYFHDAELRNNPPIAPGMSVNGIPEQNPYSMQQPLYNINRPENLGFMERLRALMDRYPGTASVGEVGAVTNMYKALEDYTAPGRLHMAYSFDYLNDSYSAAHVRRVSEGMARQPDNWPSWAFSNHDNMRVLSRWRLSQDPRRAGPMLTALLTSLRGSPCLYQGEELALTEAVVPFELLQDPYGIRFWPDFKGRDGCRTPMPWSASAAHGGFSDGQPWLPMPPDHLDRAVDLQHRDPVSPLNRVRAFLKWRRGQPALLKGDIAFHDAPEPVVAFSRRHDGSSLLCVFNLGAGAASFDTGGFGPMSPLGGHGFGGAMEGAGARLGPFDAFFAAYQ</sequence>
<dbReference type="Gene3D" id="3.90.400.10">
    <property type="entry name" value="Oligo-1,6-glucosidase, Domain 2"/>
    <property type="match status" value="1"/>
</dbReference>
<evidence type="ECO:0000313" key="6">
    <source>
        <dbReference type="Proteomes" id="UP000198703"/>
    </source>
</evidence>
<dbReference type="InterPro" id="IPR017853">
    <property type="entry name" value="GH"/>
</dbReference>
<gene>
    <name evidence="5" type="ORF">SAMN05444370_10244</name>
</gene>
<evidence type="ECO:0000313" key="5">
    <source>
        <dbReference type="EMBL" id="SDZ88678.1"/>
    </source>
</evidence>
<dbReference type="FunFam" id="3.90.400.10:FF:000002">
    <property type="entry name" value="Sucrose isomerase"/>
    <property type="match status" value="1"/>
</dbReference>
<dbReference type="RefSeq" id="WP_093248275.1">
    <property type="nucleotide sequence ID" value="NZ_FNQM01000002.1"/>
</dbReference>
<dbReference type="InterPro" id="IPR006047">
    <property type="entry name" value="GH13_cat_dom"/>
</dbReference>
<comment type="similarity">
    <text evidence="1">Belongs to the glycosyl hydrolase 13 family.</text>
</comment>
<dbReference type="Proteomes" id="UP000198703">
    <property type="component" value="Unassembled WGS sequence"/>
</dbReference>
<evidence type="ECO:0000256" key="1">
    <source>
        <dbReference type="ARBA" id="ARBA00008061"/>
    </source>
</evidence>
<dbReference type="PANTHER" id="PTHR10357">
    <property type="entry name" value="ALPHA-AMYLASE FAMILY MEMBER"/>
    <property type="match status" value="1"/>
</dbReference>
<dbReference type="EMBL" id="FNQM01000002">
    <property type="protein sequence ID" value="SDZ88678.1"/>
    <property type="molecule type" value="Genomic_DNA"/>
</dbReference>
<dbReference type="OrthoDB" id="9805159at2"/>
<keyword evidence="3" id="KW-0326">Glycosidase</keyword>
<dbReference type="STRING" id="89524.SAMN05444370_10244"/>
<evidence type="ECO:0000256" key="3">
    <source>
        <dbReference type="ARBA" id="ARBA00023295"/>
    </source>
</evidence>
<dbReference type="Gene3D" id="2.60.40.1180">
    <property type="entry name" value="Golgi alpha-mannosidase II"/>
    <property type="match status" value="1"/>
</dbReference>
<dbReference type="GO" id="GO:0004556">
    <property type="term" value="F:alpha-amylase activity"/>
    <property type="evidence" value="ECO:0007669"/>
    <property type="project" value="TreeGrafter"/>
</dbReference>
<dbReference type="Pfam" id="PF00128">
    <property type="entry name" value="Alpha-amylase"/>
    <property type="match status" value="1"/>
</dbReference>
<proteinExistence type="inferred from homology"/>
<dbReference type="SMART" id="SM00642">
    <property type="entry name" value="Aamy"/>
    <property type="match status" value="1"/>
</dbReference>
<dbReference type="InterPro" id="IPR045857">
    <property type="entry name" value="O16G_dom_2"/>
</dbReference>
<dbReference type="Gene3D" id="3.20.20.80">
    <property type="entry name" value="Glycosidases"/>
    <property type="match status" value="2"/>
</dbReference>
<dbReference type="CDD" id="cd11330">
    <property type="entry name" value="AmyAc_OligoGlu"/>
    <property type="match status" value="1"/>
</dbReference>
<name>A0A1H3WR63_9RHOB</name>
<evidence type="ECO:0000256" key="2">
    <source>
        <dbReference type="ARBA" id="ARBA00022801"/>
    </source>
</evidence>
<dbReference type="PANTHER" id="PTHR10357:SF179">
    <property type="entry name" value="NEUTRAL AND BASIC AMINO ACID TRANSPORT PROTEIN RBAT"/>
    <property type="match status" value="1"/>
</dbReference>
<dbReference type="SUPFAM" id="SSF51011">
    <property type="entry name" value="Glycosyl hydrolase domain"/>
    <property type="match status" value="1"/>
</dbReference>
<accession>A0A1H3WR63</accession>
<keyword evidence="2" id="KW-0378">Hydrolase</keyword>
<keyword evidence="6" id="KW-1185">Reference proteome</keyword>
<dbReference type="AlphaFoldDB" id="A0A1H3WR63"/>
<protein>
    <submittedName>
        <fullName evidence="5">Alpha-glucosidase</fullName>
    </submittedName>
</protein>
<dbReference type="SUPFAM" id="SSF51445">
    <property type="entry name" value="(Trans)glycosidases"/>
    <property type="match status" value="1"/>
</dbReference>
<dbReference type="GO" id="GO:0009313">
    <property type="term" value="P:oligosaccharide catabolic process"/>
    <property type="evidence" value="ECO:0007669"/>
    <property type="project" value="TreeGrafter"/>
</dbReference>
<organism evidence="5 6">
    <name type="scientific">Rubrimonas cliftonensis</name>
    <dbReference type="NCBI Taxonomy" id="89524"/>
    <lineage>
        <taxon>Bacteria</taxon>
        <taxon>Pseudomonadati</taxon>
        <taxon>Pseudomonadota</taxon>
        <taxon>Alphaproteobacteria</taxon>
        <taxon>Rhodobacterales</taxon>
        <taxon>Paracoccaceae</taxon>
        <taxon>Rubrimonas</taxon>
    </lineage>
</organism>
<feature type="domain" description="Glycosyl hydrolase family 13 catalytic" evidence="4">
    <location>
        <begin position="30"/>
        <end position="417"/>
    </location>
</feature>